<dbReference type="AlphaFoldDB" id="A0A370CCT0"/>
<name>A0A370CCT0_ASPNG</name>
<feature type="region of interest" description="Disordered" evidence="1">
    <location>
        <begin position="90"/>
        <end position="123"/>
    </location>
</feature>
<dbReference type="VEuPathDB" id="FungiDB:M747DRAFT_153"/>
<evidence type="ECO:0000313" key="3">
    <source>
        <dbReference type="Proteomes" id="UP000253845"/>
    </source>
</evidence>
<protein>
    <submittedName>
        <fullName evidence="2">Uncharacterized protein</fullName>
    </submittedName>
</protein>
<evidence type="ECO:0000256" key="1">
    <source>
        <dbReference type="SAM" id="MobiDB-lite"/>
    </source>
</evidence>
<organism evidence="2 3">
    <name type="scientific">Aspergillus niger ATCC 13496</name>
    <dbReference type="NCBI Taxonomy" id="1353008"/>
    <lineage>
        <taxon>Eukaryota</taxon>
        <taxon>Fungi</taxon>
        <taxon>Dikarya</taxon>
        <taxon>Ascomycota</taxon>
        <taxon>Pezizomycotina</taxon>
        <taxon>Eurotiomycetes</taxon>
        <taxon>Eurotiomycetidae</taxon>
        <taxon>Eurotiales</taxon>
        <taxon>Aspergillaceae</taxon>
        <taxon>Aspergillus</taxon>
        <taxon>Aspergillus subgen. Circumdati</taxon>
    </lineage>
</organism>
<reference evidence="2 3" key="1">
    <citation type="submission" date="2018-07" db="EMBL/GenBank/DDBJ databases">
        <title>Section-level genome sequencing of Aspergillus section Nigri to investigate inter- and intra-species variation.</title>
        <authorList>
            <consortium name="DOE Joint Genome Institute"/>
            <person name="Vesth T.C."/>
            <person name="Nybo J.L."/>
            <person name="Theobald S."/>
            <person name="Frisvad J.C."/>
            <person name="Larsen T.O."/>
            <person name="Nielsen K.F."/>
            <person name="Hoof J.B."/>
            <person name="Brandl J."/>
            <person name="Salamov A."/>
            <person name="Riley R."/>
            <person name="Gladden J.M."/>
            <person name="Phatale P."/>
            <person name="Nielsen M.T."/>
            <person name="Lyhne E.K."/>
            <person name="Kogle M.E."/>
            <person name="Strasser K."/>
            <person name="McDonnell E."/>
            <person name="Barry K."/>
            <person name="Clum A."/>
            <person name="Chen C."/>
            <person name="Nolan M."/>
            <person name="Sandor L."/>
            <person name="Kuo A."/>
            <person name="Lipzen A."/>
            <person name="Hainaut M."/>
            <person name="Drula E."/>
            <person name="Tsang A."/>
            <person name="Magnuson J.K."/>
            <person name="Henrissat B."/>
            <person name="Wiebenga A."/>
            <person name="Simmons B.A."/>
            <person name="Makela M.R."/>
            <person name="De vries R.P."/>
            <person name="Grigoriev I.V."/>
            <person name="Mortensen U.H."/>
            <person name="Baker S.E."/>
            <person name="Andersen M.R."/>
        </authorList>
    </citation>
    <scope>NUCLEOTIDE SEQUENCE [LARGE SCALE GENOMIC DNA]</scope>
    <source>
        <strain evidence="2 3">ATCC 13496</strain>
    </source>
</reference>
<proteinExistence type="predicted"/>
<dbReference type="Proteomes" id="UP000253845">
    <property type="component" value="Unassembled WGS sequence"/>
</dbReference>
<evidence type="ECO:0000313" key="2">
    <source>
        <dbReference type="EMBL" id="RDH25487.1"/>
    </source>
</evidence>
<dbReference type="EMBL" id="KZ851899">
    <property type="protein sequence ID" value="RDH25487.1"/>
    <property type="molecule type" value="Genomic_DNA"/>
</dbReference>
<sequence>MITDGRTIRPPKSTKREKTILNGIKRDEPNVGHAASVCASGSRQCKCHLGRMAALRDREATFMCRTCDTDKMANPCGRLLHQRAGQMSERASEASAWGRVHRGAGDRVGLDEPPGASGEVALH</sequence>
<accession>A0A370CCT0</accession>
<gene>
    <name evidence="2" type="ORF">M747DRAFT_153</name>
</gene>